<proteinExistence type="predicted"/>
<feature type="transmembrane region" description="Helical" evidence="1">
    <location>
        <begin position="12"/>
        <end position="35"/>
    </location>
</feature>
<reference evidence="2 3" key="1">
    <citation type="journal article" date="2018" name="Sci. Rep.">
        <title>Genomic signatures of local adaptation to the degree of environmental predictability in rotifers.</title>
        <authorList>
            <person name="Franch-Gras L."/>
            <person name="Hahn C."/>
            <person name="Garcia-Roger E.M."/>
            <person name="Carmona M.J."/>
            <person name="Serra M."/>
            <person name="Gomez A."/>
        </authorList>
    </citation>
    <scope>NUCLEOTIDE SEQUENCE [LARGE SCALE GENOMIC DNA]</scope>
    <source>
        <strain evidence="2">HYR1</strain>
    </source>
</reference>
<sequence>MRQSLRKQLSTSIVKFLQLFGLVPVMILQFIIIGIDTHATLLMEECFISEMERSKFNSCNLFAIKFGN</sequence>
<dbReference type="Proteomes" id="UP000276133">
    <property type="component" value="Unassembled WGS sequence"/>
</dbReference>
<keyword evidence="1" id="KW-0812">Transmembrane</keyword>
<keyword evidence="1" id="KW-0472">Membrane</keyword>
<gene>
    <name evidence="2" type="ORF">BpHYR1_040174</name>
</gene>
<dbReference type="AlphaFoldDB" id="A0A3M7QRU3"/>
<comment type="caution">
    <text evidence="2">The sequence shown here is derived from an EMBL/GenBank/DDBJ whole genome shotgun (WGS) entry which is preliminary data.</text>
</comment>
<organism evidence="2 3">
    <name type="scientific">Brachionus plicatilis</name>
    <name type="common">Marine rotifer</name>
    <name type="synonym">Brachionus muelleri</name>
    <dbReference type="NCBI Taxonomy" id="10195"/>
    <lineage>
        <taxon>Eukaryota</taxon>
        <taxon>Metazoa</taxon>
        <taxon>Spiralia</taxon>
        <taxon>Gnathifera</taxon>
        <taxon>Rotifera</taxon>
        <taxon>Eurotatoria</taxon>
        <taxon>Monogononta</taxon>
        <taxon>Pseudotrocha</taxon>
        <taxon>Ploima</taxon>
        <taxon>Brachionidae</taxon>
        <taxon>Brachionus</taxon>
    </lineage>
</organism>
<protein>
    <submittedName>
        <fullName evidence="2">Uncharacterized protein</fullName>
    </submittedName>
</protein>
<keyword evidence="1" id="KW-1133">Transmembrane helix</keyword>
<evidence type="ECO:0000313" key="2">
    <source>
        <dbReference type="EMBL" id="RNA13814.1"/>
    </source>
</evidence>
<evidence type="ECO:0000256" key="1">
    <source>
        <dbReference type="SAM" id="Phobius"/>
    </source>
</evidence>
<name>A0A3M7QRU3_BRAPC</name>
<keyword evidence="3" id="KW-1185">Reference proteome</keyword>
<dbReference type="EMBL" id="REGN01005325">
    <property type="protein sequence ID" value="RNA13814.1"/>
    <property type="molecule type" value="Genomic_DNA"/>
</dbReference>
<evidence type="ECO:0000313" key="3">
    <source>
        <dbReference type="Proteomes" id="UP000276133"/>
    </source>
</evidence>
<accession>A0A3M7QRU3</accession>